<keyword evidence="10 16" id="KW-1133">Transmembrane helix</keyword>
<evidence type="ECO:0000256" key="12">
    <source>
        <dbReference type="ARBA" id="ARBA00023180"/>
    </source>
</evidence>
<gene>
    <name evidence="18" type="primary">LRK10_147</name>
    <name evidence="18" type="ORF">CK203_070732</name>
</gene>
<dbReference type="EMBL" id="QGNW01002582">
    <property type="protein sequence ID" value="RVW17045.1"/>
    <property type="molecule type" value="Genomic_DNA"/>
</dbReference>
<evidence type="ECO:0000256" key="10">
    <source>
        <dbReference type="ARBA" id="ARBA00022989"/>
    </source>
</evidence>
<dbReference type="InterPro" id="IPR045874">
    <property type="entry name" value="LRK10/LRL21-25-like"/>
</dbReference>
<dbReference type="FunFam" id="1.10.510.10:FF:001023">
    <property type="entry name" value="Os07g0541700 protein"/>
    <property type="match status" value="1"/>
</dbReference>
<dbReference type="GO" id="GO:0030247">
    <property type="term" value="F:polysaccharide binding"/>
    <property type="evidence" value="ECO:0007669"/>
    <property type="project" value="InterPro"/>
</dbReference>
<dbReference type="Pfam" id="PF00069">
    <property type="entry name" value="Pkinase"/>
    <property type="match status" value="1"/>
</dbReference>
<reference evidence="18 19" key="1">
    <citation type="journal article" date="2018" name="PLoS Genet.">
        <title>Population sequencing reveals clonal diversity and ancestral inbreeding in the grapevine cultivar Chardonnay.</title>
        <authorList>
            <person name="Roach M.J."/>
            <person name="Johnson D.L."/>
            <person name="Bohlmann J."/>
            <person name="van Vuuren H.J."/>
            <person name="Jones S.J."/>
            <person name="Pretorius I.S."/>
            <person name="Schmidt S.A."/>
            <person name="Borneman A.R."/>
        </authorList>
    </citation>
    <scope>NUCLEOTIDE SEQUENCE [LARGE SCALE GENOMIC DNA]</scope>
    <source>
        <strain evidence="19">cv. Chardonnay</strain>
        <tissue evidence="18">Leaf</tissue>
    </source>
</reference>
<feature type="binding site" evidence="15">
    <location>
        <position position="431"/>
    </location>
    <ligand>
        <name>ATP</name>
        <dbReference type="ChEBI" id="CHEBI:30616"/>
    </ligand>
</feature>
<feature type="transmembrane region" description="Helical" evidence="16">
    <location>
        <begin position="342"/>
        <end position="366"/>
    </location>
</feature>
<evidence type="ECO:0000256" key="9">
    <source>
        <dbReference type="ARBA" id="ARBA00022840"/>
    </source>
</evidence>
<keyword evidence="3" id="KW-0723">Serine/threonine-protein kinase</keyword>
<evidence type="ECO:0000256" key="6">
    <source>
        <dbReference type="ARBA" id="ARBA00022729"/>
    </source>
</evidence>
<dbReference type="Gene3D" id="1.10.510.10">
    <property type="entry name" value="Transferase(Phosphotransferase) domain 1"/>
    <property type="match status" value="1"/>
</dbReference>
<keyword evidence="5 16" id="KW-0812">Transmembrane</keyword>
<keyword evidence="8 18" id="KW-0418">Kinase</keyword>
<evidence type="ECO:0000256" key="4">
    <source>
        <dbReference type="ARBA" id="ARBA00022679"/>
    </source>
</evidence>
<evidence type="ECO:0000256" key="1">
    <source>
        <dbReference type="ARBA" id="ARBA00004479"/>
    </source>
</evidence>
<keyword evidence="11 16" id="KW-0472">Membrane</keyword>
<evidence type="ECO:0000259" key="17">
    <source>
        <dbReference type="PROSITE" id="PS50011"/>
    </source>
</evidence>
<keyword evidence="4" id="KW-0808">Transferase</keyword>
<dbReference type="SUPFAM" id="SSF56112">
    <property type="entry name" value="Protein kinase-like (PK-like)"/>
    <property type="match status" value="1"/>
</dbReference>
<evidence type="ECO:0000256" key="8">
    <source>
        <dbReference type="ARBA" id="ARBA00022777"/>
    </source>
</evidence>
<feature type="domain" description="Protein kinase" evidence="17">
    <location>
        <begin position="403"/>
        <end position="644"/>
    </location>
</feature>
<evidence type="ECO:0000256" key="13">
    <source>
        <dbReference type="ARBA" id="ARBA00047899"/>
    </source>
</evidence>
<evidence type="ECO:0000256" key="15">
    <source>
        <dbReference type="PROSITE-ProRule" id="PRU10141"/>
    </source>
</evidence>
<dbReference type="GO" id="GO:0005524">
    <property type="term" value="F:ATP binding"/>
    <property type="evidence" value="ECO:0007669"/>
    <property type="project" value="UniProtKB-UniRule"/>
</dbReference>
<organism evidence="18 19">
    <name type="scientific">Vitis vinifera</name>
    <name type="common">Grape</name>
    <dbReference type="NCBI Taxonomy" id="29760"/>
    <lineage>
        <taxon>Eukaryota</taxon>
        <taxon>Viridiplantae</taxon>
        <taxon>Streptophyta</taxon>
        <taxon>Embryophyta</taxon>
        <taxon>Tracheophyta</taxon>
        <taxon>Spermatophyta</taxon>
        <taxon>Magnoliopsida</taxon>
        <taxon>eudicotyledons</taxon>
        <taxon>Gunneridae</taxon>
        <taxon>Pentapetalae</taxon>
        <taxon>rosids</taxon>
        <taxon>Vitales</taxon>
        <taxon>Vitaceae</taxon>
        <taxon>Viteae</taxon>
        <taxon>Vitis</taxon>
    </lineage>
</organism>
<evidence type="ECO:0000256" key="11">
    <source>
        <dbReference type="ARBA" id="ARBA00023136"/>
    </source>
</evidence>
<dbReference type="AlphaFoldDB" id="A0A438C1E9"/>
<comment type="catalytic activity">
    <reaction evidence="14">
        <text>L-seryl-[protein] + ATP = O-phospho-L-seryl-[protein] + ADP + H(+)</text>
        <dbReference type="Rhea" id="RHEA:17989"/>
        <dbReference type="Rhea" id="RHEA-COMP:9863"/>
        <dbReference type="Rhea" id="RHEA-COMP:11604"/>
        <dbReference type="ChEBI" id="CHEBI:15378"/>
        <dbReference type="ChEBI" id="CHEBI:29999"/>
        <dbReference type="ChEBI" id="CHEBI:30616"/>
        <dbReference type="ChEBI" id="CHEBI:83421"/>
        <dbReference type="ChEBI" id="CHEBI:456216"/>
        <dbReference type="EC" id="2.7.11.1"/>
    </reaction>
</comment>
<comment type="caution">
    <text evidence="18">The sequence shown here is derived from an EMBL/GenBank/DDBJ whole genome shotgun (WGS) entry which is preliminary data.</text>
</comment>
<evidence type="ECO:0000313" key="19">
    <source>
        <dbReference type="Proteomes" id="UP000288805"/>
    </source>
</evidence>
<evidence type="ECO:0000256" key="7">
    <source>
        <dbReference type="ARBA" id="ARBA00022741"/>
    </source>
</evidence>
<name>A0A438C1E9_VITVI</name>
<dbReference type="InterPro" id="IPR017441">
    <property type="entry name" value="Protein_kinase_ATP_BS"/>
</dbReference>
<keyword evidence="9 15" id="KW-0067">ATP-binding</keyword>
<keyword evidence="12" id="KW-0325">Glycoprotein</keyword>
<dbReference type="InterPro" id="IPR008271">
    <property type="entry name" value="Ser/Thr_kinase_AS"/>
</dbReference>
<dbReference type="PROSITE" id="PS00108">
    <property type="entry name" value="PROTEIN_KINASE_ST"/>
    <property type="match status" value="1"/>
</dbReference>
<protein>
    <recommendedName>
        <fullName evidence="2">non-specific serine/threonine protein kinase</fullName>
        <ecNumber evidence="2">2.7.11.1</ecNumber>
    </recommendedName>
</protein>
<dbReference type="InterPro" id="IPR000719">
    <property type="entry name" value="Prot_kinase_dom"/>
</dbReference>
<keyword evidence="6" id="KW-0732">Signal</keyword>
<evidence type="ECO:0000256" key="2">
    <source>
        <dbReference type="ARBA" id="ARBA00012513"/>
    </source>
</evidence>
<dbReference type="InterPro" id="IPR025287">
    <property type="entry name" value="WAK_GUB"/>
</dbReference>
<evidence type="ECO:0000256" key="5">
    <source>
        <dbReference type="ARBA" id="ARBA00022692"/>
    </source>
</evidence>
<accession>A0A438C1E9</accession>
<dbReference type="PROSITE" id="PS00107">
    <property type="entry name" value="PROTEIN_KINASE_ATP"/>
    <property type="match status" value="1"/>
</dbReference>
<dbReference type="EC" id="2.7.11.1" evidence="2"/>
<sequence length="644" mass="71332">MQVVEGSASSVQWPVGIVYIEPTCPLVSQSASTQISQLFTGTSLSLFSSNAVVLGVHGSSSPTFLLFPLGLQSFQLIISFSDTTLRAKFKVTVEMAEPSDVLALLLSLFIFLFTAEVGARTPEQVKCSSSCGDLHNISYPFRLMGDPAGCGDADYVLSCQNNKTILEFHSGKYYVKTISYEERTIHVVDVNLANSSCNLSYQSLNIDEVAADFRFTGFYNVTFAAFMNCSRTISDPAYRRVPCVSTNTSHVYVKYNRYAVSDLGDSCHFISMTPATYVDVDFPSYGAIMKILGSGFKLEWSVECRDCLVSGGSCVVTSFSRHLTYQCDQGISLWIGKAAFEFLFFALGSRLLAGLSLALVIFVFLIHKYRTWKPVDTAEKFFGNQQLLMPKRYSYSDILAMTNCFQDKLGEGGFGSVYKGYLPGGSSIAVKILGNSKFSGKEFINEVSTIGRIRHDNVVHLVGFCSEGSNQALVYEYMPNGSLDKHIFLKEGRVKSFGWEKLHEIALGTAQGIEYLHGGCDICILHFDIKPQNILLDHDFIPKISDFGLAKFYPKGYDFVSINTARGTIGYIAPELITQNFGAVSSKSDVYSFGMLLLEMAGGRRNVESKAKSSSKVYFPSWVYDHLSEEEIWSLAILQKLRLR</sequence>
<evidence type="ECO:0000256" key="14">
    <source>
        <dbReference type="ARBA" id="ARBA00048679"/>
    </source>
</evidence>
<dbReference type="SMART" id="SM00220">
    <property type="entry name" value="S_TKc"/>
    <property type="match status" value="1"/>
</dbReference>
<dbReference type="Proteomes" id="UP000288805">
    <property type="component" value="Unassembled WGS sequence"/>
</dbReference>
<dbReference type="Gene3D" id="3.30.200.20">
    <property type="entry name" value="Phosphorylase Kinase, domain 1"/>
    <property type="match status" value="1"/>
</dbReference>
<keyword evidence="7 15" id="KW-0547">Nucleotide-binding</keyword>
<dbReference type="GO" id="GO:0016020">
    <property type="term" value="C:membrane"/>
    <property type="evidence" value="ECO:0007669"/>
    <property type="project" value="UniProtKB-SubCell"/>
</dbReference>
<dbReference type="InterPro" id="IPR011009">
    <property type="entry name" value="Kinase-like_dom_sf"/>
</dbReference>
<comment type="catalytic activity">
    <reaction evidence="13">
        <text>L-threonyl-[protein] + ATP = O-phospho-L-threonyl-[protein] + ADP + H(+)</text>
        <dbReference type="Rhea" id="RHEA:46608"/>
        <dbReference type="Rhea" id="RHEA-COMP:11060"/>
        <dbReference type="Rhea" id="RHEA-COMP:11605"/>
        <dbReference type="ChEBI" id="CHEBI:15378"/>
        <dbReference type="ChEBI" id="CHEBI:30013"/>
        <dbReference type="ChEBI" id="CHEBI:30616"/>
        <dbReference type="ChEBI" id="CHEBI:61977"/>
        <dbReference type="ChEBI" id="CHEBI:456216"/>
        <dbReference type="EC" id="2.7.11.1"/>
    </reaction>
</comment>
<dbReference type="PANTHER" id="PTHR27009">
    <property type="entry name" value="RUST RESISTANCE KINASE LR10-RELATED"/>
    <property type="match status" value="1"/>
</dbReference>
<dbReference type="Pfam" id="PF13947">
    <property type="entry name" value="GUB_WAK_bind"/>
    <property type="match status" value="1"/>
</dbReference>
<evidence type="ECO:0000256" key="3">
    <source>
        <dbReference type="ARBA" id="ARBA00022527"/>
    </source>
</evidence>
<evidence type="ECO:0000256" key="16">
    <source>
        <dbReference type="SAM" id="Phobius"/>
    </source>
</evidence>
<dbReference type="FunFam" id="3.30.200.20:FF:000178">
    <property type="entry name" value="serine/threonine-protein kinase PBS1-like"/>
    <property type="match status" value="1"/>
</dbReference>
<dbReference type="PROSITE" id="PS50011">
    <property type="entry name" value="PROTEIN_KINASE_DOM"/>
    <property type="match status" value="1"/>
</dbReference>
<dbReference type="GO" id="GO:0004674">
    <property type="term" value="F:protein serine/threonine kinase activity"/>
    <property type="evidence" value="ECO:0007669"/>
    <property type="project" value="UniProtKB-KW"/>
</dbReference>
<proteinExistence type="predicted"/>
<comment type="subcellular location">
    <subcellularLocation>
        <location evidence="1">Membrane</location>
        <topology evidence="1">Single-pass type I membrane protein</topology>
    </subcellularLocation>
</comment>
<evidence type="ECO:0000313" key="18">
    <source>
        <dbReference type="EMBL" id="RVW17045.1"/>
    </source>
</evidence>